<reference evidence="5" key="1">
    <citation type="journal article" date="2022" name="Front. Microbiol.">
        <title>Mirubactin C rescues the lethal effect of cell wall biosynthesis mutations in Bacillus subtilis.</title>
        <authorList>
            <person name="Kepplinger B."/>
            <person name="Wen X."/>
            <person name="Tyler A.R."/>
            <person name="Kim B.Y."/>
            <person name="Brown J."/>
            <person name="Banks P."/>
            <person name="Dashti Y."/>
            <person name="Mackenzie E.S."/>
            <person name="Wills C."/>
            <person name="Kawai Y."/>
            <person name="Waldron K.J."/>
            <person name="Allenby N.E.E."/>
            <person name="Wu L.J."/>
            <person name="Hall M.J."/>
            <person name="Errington J."/>
        </authorList>
    </citation>
    <scope>NUCLEOTIDE SEQUENCE</scope>
    <source>
        <strain evidence="5">MDA8-470</strain>
    </source>
</reference>
<accession>A0ABY6PQ46</accession>
<dbReference type="PANTHER" id="PTHR45527:SF1">
    <property type="entry name" value="FATTY ACID SYNTHASE"/>
    <property type="match status" value="1"/>
</dbReference>
<dbReference type="Pfam" id="PF13193">
    <property type="entry name" value="AMP-binding_C"/>
    <property type="match status" value="1"/>
</dbReference>
<organism evidence="5 6">
    <name type="scientific">Streptomyces drozdowiczii</name>
    <dbReference type="NCBI Taxonomy" id="202862"/>
    <lineage>
        <taxon>Bacteria</taxon>
        <taxon>Bacillati</taxon>
        <taxon>Actinomycetota</taxon>
        <taxon>Actinomycetes</taxon>
        <taxon>Kitasatosporales</taxon>
        <taxon>Streptomycetaceae</taxon>
        <taxon>Streptomyces</taxon>
    </lineage>
</organism>
<dbReference type="SUPFAM" id="SSF56801">
    <property type="entry name" value="Acetyl-CoA synthetase-like"/>
    <property type="match status" value="1"/>
</dbReference>
<sequence>MAQLGVLKAGARWLPLDPAHPPARLAASVRESGARLALTTVPEPTALPARLTAIPVHSPAAPPNGPLPAPHPGSGACVLYTSGSTGTPKGVLVPHRAVVELAADERFRGAAHRRVLAHAPYTFDSSTYEVWVPLLNGGTVVVAPPGPVTPEVLREVIARQEVTALFLTPELLRTLAEIAPDALDGVAEVWAGGDVLDPATVARLRVHCPGTAVVNGYGPTETTVFATAHTADGAPGPVPVGRPLDNTRAHVLDALLRQVPAGGTGELYIAGTGLADGYLARPGQTAERFVADPYGPPGSRMYRTGDLVRRRPDGLLDFRGRADDQLKIRGVRIEPAEVEAVLARCPGVRRAVVAARPDASGGKRLAAWLAPGPGSSADSASGRLLARAREYAARELPGHLVPAVWAEIAEIPLTPHGKTDRAALPEPAGVFTAPRDGVHPGPERAPGTERERLLRERFAEVLGVSEVGPDTDFFAAGGHSLTALRLASLAGVPLAALFAAPTPARLAAAVAPPAEPLADLTPLLTLRGGGDRTPLFCVHPALGLGWSFAALLPHLHPDRPVHALQPSALTSPDAARPDSVAELAEEYTARIRALVPHGPYALAGRSFGGTVAHEIAVRLRAQGQRVRVLAVLDAVPQPPGTPRVADDVAERESLRILLHSHAPGVPGPAGSLDRAAVFAAVRAADGPLAAMDDRVLHALADTGVHHIHLARAWRPSRYDGQVTLFSATRAAHAGTAEKAAAWRPVAAALDVHELDCAHSEVLQPDQAARIAAVLETTLRGE</sequence>
<keyword evidence="2" id="KW-0597">Phosphoprotein</keyword>
<feature type="domain" description="Carrier" evidence="4">
    <location>
        <begin position="445"/>
        <end position="528"/>
    </location>
</feature>
<dbReference type="InterPro" id="IPR001031">
    <property type="entry name" value="Thioesterase"/>
</dbReference>
<dbReference type="SMART" id="SM00824">
    <property type="entry name" value="PKS_TE"/>
    <property type="match status" value="1"/>
</dbReference>
<evidence type="ECO:0000313" key="6">
    <source>
        <dbReference type="Proteomes" id="UP001164963"/>
    </source>
</evidence>
<dbReference type="Gene3D" id="3.40.50.1820">
    <property type="entry name" value="alpha/beta hydrolase"/>
    <property type="match status" value="1"/>
</dbReference>
<dbReference type="PROSITE" id="PS50075">
    <property type="entry name" value="CARRIER"/>
    <property type="match status" value="1"/>
</dbReference>
<keyword evidence="1" id="KW-0596">Phosphopantetheine</keyword>
<dbReference type="PANTHER" id="PTHR45527">
    <property type="entry name" value="NONRIBOSOMAL PEPTIDE SYNTHETASE"/>
    <property type="match status" value="1"/>
</dbReference>
<feature type="region of interest" description="Disordered" evidence="3">
    <location>
        <begin position="430"/>
        <end position="449"/>
    </location>
</feature>
<dbReference type="Gene3D" id="3.40.50.980">
    <property type="match status" value="2"/>
</dbReference>
<dbReference type="NCBIfam" id="TIGR01733">
    <property type="entry name" value="AA-adenyl-dom"/>
    <property type="match status" value="1"/>
</dbReference>
<dbReference type="InterPro" id="IPR010071">
    <property type="entry name" value="AA_adenyl_dom"/>
</dbReference>
<evidence type="ECO:0000313" key="5">
    <source>
        <dbReference type="EMBL" id="UZK53901.1"/>
    </source>
</evidence>
<dbReference type="PROSITE" id="PS00455">
    <property type="entry name" value="AMP_BINDING"/>
    <property type="match status" value="1"/>
</dbReference>
<dbReference type="InterPro" id="IPR020802">
    <property type="entry name" value="TesA-like"/>
</dbReference>
<dbReference type="RefSeq" id="WP_265540112.1">
    <property type="nucleotide sequence ID" value="NZ_CP098740.1"/>
</dbReference>
<dbReference type="InterPro" id="IPR036736">
    <property type="entry name" value="ACP-like_sf"/>
</dbReference>
<dbReference type="Pfam" id="PF00550">
    <property type="entry name" value="PP-binding"/>
    <property type="match status" value="1"/>
</dbReference>
<dbReference type="SUPFAM" id="SSF47336">
    <property type="entry name" value="ACP-like"/>
    <property type="match status" value="1"/>
</dbReference>
<dbReference type="InterPro" id="IPR025110">
    <property type="entry name" value="AMP-bd_C"/>
</dbReference>
<dbReference type="Pfam" id="PF00501">
    <property type="entry name" value="AMP-binding"/>
    <property type="match status" value="1"/>
</dbReference>
<proteinExistence type="predicted"/>
<name>A0ABY6PQ46_9ACTN</name>
<dbReference type="InterPro" id="IPR006162">
    <property type="entry name" value="Ppantetheine_attach_site"/>
</dbReference>
<evidence type="ECO:0000256" key="2">
    <source>
        <dbReference type="ARBA" id="ARBA00022553"/>
    </source>
</evidence>
<evidence type="ECO:0000256" key="1">
    <source>
        <dbReference type="ARBA" id="ARBA00022450"/>
    </source>
</evidence>
<feature type="compositionally biased region" description="Basic and acidic residues" evidence="3">
    <location>
        <begin position="436"/>
        <end position="449"/>
    </location>
</feature>
<dbReference type="Gene3D" id="2.30.38.10">
    <property type="entry name" value="Luciferase, Domain 3"/>
    <property type="match status" value="1"/>
</dbReference>
<dbReference type="Pfam" id="PF00975">
    <property type="entry name" value="Thioesterase"/>
    <property type="match status" value="1"/>
</dbReference>
<gene>
    <name evidence="5" type="ORF">NEH16_06815</name>
</gene>
<dbReference type="EMBL" id="CP098740">
    <property type="protein sequence ID" value="UZK53901.1"/>
    <property type="molecule type" value="Genomic_DNA"/>
</dbReference>
<protein>
    <submittedName>
        <fullName evidence="5">Amino acid adenylation domain-containing protein</fullName>
    </submittedName>
</protein>
<dbReference type="InterPro" id="IPR009081">
    <property type="entry name" value="PP-bd_ACP"/>
</dbReference>
<dbReference type="Gene3D" id="3.30.300.30">
    <property type="match status" value="1"/>
</dbReference>
<dbReference type="InterPro" id="IPR020845">
    <property type="entry name" value="AMP-binding_CS"/>
</dbReference>
<evidence type="ECO:0000259" key="4">
    <source>
        <dbReference type="PROSITE" id="PS50075"/>
    </source>
</evidence>
<dbReference type="SUPFAM" id="SSF53474">
    <property type="entry name" value="alpha/beta-Hydrolases"/>
    <property type="match status" value="1"/>
</dbReference>
<evidence type="ECO:0000256" key="3">
    <source>
        <dbReference type="SAM" id="MobiDB-lite"/>
    </source>
</evidence>
<dbReference type="InterPro" id="IPR029058">
    <property type="entry name" value="AB_hydrolase_fold"/>
</dbReference>
<dbReference type="Proteomes" id="UP001164963">
    <property type="component" value="Chromosome"/>
</dbReference>
<keyword evidence="6" id="KW-1185">Reference proteome</keyword>
<dbReference type="InterPro" id="IPR000873">
    <property type="entry name" value="AMP-dep_synth/lig_dom"/>
</dbReference>
<dbReference type="PROSITE" id="PS00012">
    <property type="entry name" value="PHOSPHOPANTETHEINE"/>
    <property type="match status" value="1"/>
</dbReference>
<dbReference type="InterPro" id="IPR045851">
    <property type="entry name" value="AMP-bd_C_sf"/>
</dbReference>